<dbReference type="InterPro" id="IPR036999">
    <property type="entry name" value="Diol/glycerol_deHase_lsu_sf"/>
</dbReference>
<name>A0ABU0YKW8_9PROT</name>
<feature type="domain" description="Diol/glycerol dehydratase large subunit" evidence="1">
    <location>
        <begin position="3"/>
        <end position="552"/>
    </location>
</feature>
<evidence type="ECO:0000313" key="2">
    <source>
        <dbReference type="EMBL" id="MDQ7247770.1"/>
    </source>
</evidence>
<sequence length="743" mass="79621">MLRQKRFQKREERAVNRDTFVQEEASLGLTVMDSPNDPQPSLRLEAGRVVEIDGRAEADFDVIDRYIARYAINTETAVEAMAMDSLLLARMLVDINTPRKRLVQLLSGCTPAKLCSIVSHLNVVEMMMALQKMRARRRPGNQAHVTNWRENPALMAADAAEAALRGFDELETTCRVARMAPFNALAILVGSQTPRGGVLTQCAVEEALNLRLGLKGLTSYAETLSVYGTDESMRDGDDTPWSKGFLASAYASRGIKIRFTSGTGSETLMGWEAGRSMLYLEARCLMIAKGAGAQGVQNGSISCVALPSALPGGVRAILAENLIAAALGLEVASGNDAMSSHSDMRKAAKLMLQFLPGTDFITSGYSSMPRKDNMFGGGNFDADDLDDWMIIQRDMRVDAGIEPVREAEVLAARRRGAQAIQAVFRGLGFPEIGDAEVEAATTAYASDDMPERDLVRDLAAADAFLDGPLTAFDVADALAKAGFADIAENIRGMQRVRVSGDYLQPAAILAKDFTTESAFTDGNDYLGPGTGFRLEGEAWRKIAAIPQARSAEEMVPISSGKAGIVLRERGPAAVGTEPEVVVALGPAFADTLDTTLCGLSHGETLRAILAGIASQGIKARIVKVFATADCGMIGHEGARLSGSGIAIGLQSKGTAVIQRKGLAPLNNLELFAQAPLLSREAYRQIGANAAGHALRRPPTPVPVKVDNMARLRLIVHALLMHKREVACVQRGRAVVDMDVIHDA</sequence>
<dbReference type="InterPro" id="IPR010254">
    <property type="entry name" value="B12-dep_deHydtase_bsu"/>
</dbReference>
<dbReference type="SUPFAM" id="SSF52968">
    <property type="entry name" value="B12-dependent dehydatase associated subunit"/>
    <property type="match status" value="1"/>
</dbReference>
<dbReference type="Pfam" id="PF02288">
    <property type="entry name" value="Dehydratase_MU"/>
    <property type="match status" value="1"/>
</dbReference>
<dbReference type="EMBL" id="JAUYVI010000003">
    <property type="protein sequence ID" value="MDQ7247770.1"/>
    <property type="molecule type" value="Genomic_DNA"/>
</dbReference>
<dbReference type="NCBIfam" id="NF011979">
    <property type="entry name" value="PRK15444.1"/>
    <property type="match status" value="1"/>
</dbReference>
<dbReference type="Gene3D" id="3.20.20.350">
    <property type="entry name" value="Diol/glycerol dehydratase, large subunit"/>
    <property type="match status" value="1"/>
</dbReference>
<evidence type="ECO:0000259" key="1">
    <source>
        <dbReference type="Pfam" id="PF02286"/>
    </source>
</evidence>
<proteinExistence type="predicted"/>
<dbReference type="Proteomes" id="UP001230156">
    <property type="component" value="Unassembled WGS sequence"/>
</dbReference>
<dbReference type="InterPro" id="IPR003208">
    <property type="entry name" value="Dehydtase/Dehydtase_re"/>
</dbReference>
<evidence type="ECO:0000313" key="3">
    <source>
        <dbReference type="Proteomes" id="UP001230156"/>
    </source>
</evidence>
<accession>A0ABU0YKW8</accession>
<dbReference type="RefSeq" id="WP_379955205.1">
    <property type="nucleotide sequence ID" value="NZ_JAUYVI010000003.1"/>
</dbReference>
<dbReference type="SUPFAM" id="SSF51703">
    <property type="entry name" value="Cobalamin (vitamin B12)-dependent enzymes"/>
    <property type="match status" value="1"/>
</dbReference>
<organism evidence="2 3">
    <name type="scientific">Dongia sedimenti</name>
    <dbReference type="NCBI Taxonomy" id="3064282"/>
    <lineage>
        <taxon>Bacteria</taxon>
        <taxon>Pseudomonadati</taxon>
        <taxon>Pseudomonadota</taxon>
        <taxon>Alphaproteobacteria</taxon>
        <taxon>Rhodospirillales</taxon>
        <taxon>Dongiaceae</taxon>
        <taxon>Dongia</taxon>
    </lineage>
</organism>
<dbReference type="InterPro" id="IPR016176">
    <property type="entry name" value="Cbl-dep_enz_cat"/>
</dbReference>
<dbReference type="Pfam" id="PF02286">
    <property type="entry name" value="Dehydratase_LU"/>
    <property type="match status" value="1"/>
</dbReference>
<protein>
    <submittedName>
        <fullName evidence="2">Propanediol/glycerol family dehydratase large subunit</fullName>
    </submittedName>
</protein>
<comment type="caution">
    <text evidence="2">The sequence shown here is derived from an EMBL/GenBank/DDBJ whole genome shotgun (WGS) entry which is preliminary data.</text>
</comment>
<keyword evidence="3" id="KW-1185">Reference proteome</keyword>
<dbReference type="InterPro" id="IPR003206">
    <property type="entry name" value="Diol/glycerol_deHydtase_lsu"/>
</dbReference>
<reference evidence="3" key="1">
    <citation type="submission" date="2023-08" db="EMBL/GenBank/DDBJ databases">
        <title>Rhodospirillaceae gen. nov., a novel taxon isolated from the Yangtze River Yuezi River estuary sludge.</title>
        <authorList>
            <person name="Ruan L."/>
        </authorList>
    </citation>
    <scope>NUCLEOTIDE SEQUENCE [LARGE SCALE GENOMIC DNA]</scope>
    <source>
        <strain evidence="3">R-7</strain>
    </source>
</reference>
<dbReference type="Gene3D" id="3.40.50.10150">
    <property type="entry name" value="B12-dependent dehydatase associated subunit"/>
    <property type="match status" value="1"/>
</dbReference>
<gene>
    <name evidence="2" type="ORF">Q8A70_08840</name>
</gene>